<evidence type="ECO:0000256" key="7">
    <source>
        <dbReference type="ARBA" id="ARBA00022989"/>
    </source>
</evidence>
<feature type="chain" id="PRO_5023030557" description="ER membrane protein complex subunit 10" evidence="9">
    <location>
        <begin position="19"/>
        <end position="226"/>
    </location>
</feature>
<dbReference type="Proteomes" id="UP000322245">
    <property type="component" value="Unassembled WGS sequence"/>
</dbReference>
<keyword evidence="5 9" id="KW-0732">Signal</keyword>
<keyword evidence="6" id="KW-0256">Endoplasmic reticulum</keyword>
<comment type="similarity">
    <text evidence="2">Belongs to the EMC10 family.</text>
</comment>
<dbReference type="Pfam" id="PF21203">
    <property type="entry name" value="ECM10"/>
    <property type="match status" value="1"/>
</dbReference>
<gene>
    <name evidence="10" type="ORF">B9479_000641</name>
</gene>
<dbReference type="GO" id="GO:0005789">
    <property type="term" value="C:endoplasmic reticulum membrane"/>
    <property type="evidence" value="ECO:0007669"/>
    <property type="project" value="UniProtKB-SubCell"/>
</dbReference>
<evidence type="ECO:0000256" key="1">
    <source>
        <dbReference type="ARBA" id="ARBA00004115"/>
    </source>
</evidence>
<keyword evidence="8" id="KW-0472">Membrane</keyword>
<keyword evidence="4" id="KW-0812">Transmembrane</keyword>
<dbReference type="PANTHER" id="PTHR21397">
    <property type="entry name" value="CHROMATIN COMPLEXES SUBUNIT BAP18-RELATED"/>
    <property type="match status" value="1"/>
</dbReference>
<evidence type="ECO:0000256" key="8">
    <source>
        <dbReference type="ARBA" id="ARBA00023136"/>
    </source>
</evidence>
<accession>A0A5D3B3U3</accession>
<organism evidence="10 11">
    <name type="scientific">Cryptococcus floricola</name>
    <dbReference type="NCBI Taxonomy" id="2591691"/>
    <lineage>
        <taxon>Eukaryota</taxon>
        <taxon>Fungi</taxon>
        <taxon>Dikarya</taxon>
        <taxon>Basidiomycota</taxon>
        <taxon>Agaricomycotina</taxon>
        <taxon>Tremellomycetes</taxon>
        <taxon>Tremellales</taxon>
        <taxon>Cryptococcaceae</taxon>
        <taxon>Cryptococcus</taxon>
    </lineage>
</organism>
<evidence type="ECO:0000256" key="4">
    <source>
        <dbReference type="ARBA" id="ARBA00022692"/>
    </source>
</evidence>
<dbReference type="EMBL" id="NIDF01000004">
    <property type="protein sequence ID" value="TYJ58435.1"/>
    <property type="molecule type" value="Genomic_DNA"/>
</dbReference>
<name>A0A5D3B3U3_9TREE</name>
<comment type="caution">
    <text evidence="10">The sequence shown here is derived from an EMBL/GenBank/DDBJ whole genome shotgun (WGS) entry which is preliminary data.</text>
</comment>
<comment type="subcellular location">
    <subcellularLocation>
        <location evidence="1">Endoplasmic reticulum membrane</location>
        <topology evidence="1">Single-pass type I membrane protein</topology>
    </subcellularLocation>
</comment>
<evidence type="ECO:0000313" key="11">
    <source>
        <dbReference type="Proteomes" id="UP000322245"/>
    </source>
</evidence>
<protein>
    <recommendedName>
        <fullName evidence="3">ER membrane protein complex subunit 10</fullName>
    </recommendedName>
</protein>
<evidence type="ECO:0000256" key="3">
    <source>
        <dbReference type="ARBA" id="ARBA00020105"/>
    </source>
</evidence>
<evidence type="ECO:0000313" key="10">
    <source>
        <dbReference type="EMBL" id="TYJ58435.1"/>
    </source>
</evidence>
<dbReference type="AlphaFoldDB" id="A0A5D3B3U3"/>
<reference evidence="10 11" key="1">
    <citation type="submission" date="2017-05" db="EMBL/GenBank/DDBJ databases">
        <title>The Genome Sequence of Tsuchiyaea wingfieldii DSM 27421.</title>
        <authorList>
            <person name="Cuomo C."/>
            <person name="Passer A."/>
            <person name="Billmyre B."/>
            <person name="Heitman J."/>
        </authorList>
    </citation>
    <scope>NUCLEOTIDE SEQUENCE [LARGE SCALE GENOMIC DNA]</scope>
    <source>
        <strain evidence="10 11">DSM 27421</strain>
    </source>
</reference>
<dbReference type="PANTHER" id="PTHR21397:SF4">
    <property type="entry name" value="ER MEMBRANE PROTEIN COMPLEX SUBUNIT 10"/>
    <property type="match status" value="1"/>
</dbReference>
<evidence type="ECO:0000256" key="2">
    <source>
        <dbReference type="ARBA" id="ARBA00007695"/>
    </source>
</evidence>
<sequence length="226" mass="23574">MLLTATIPALLVAPLALASQQYPVYQRLLPQSSSPSTASLSSFESIGSISIPDEASGLVGKLSLSVGERSAGNEAEDDGTGWYQVGVQLEEGDDEGEWLIASTRSVMLCYLSAPPVVKVQVNGTRPLSISVHSSDPKSNTCGTKSVVKTPKDLSSVIFETSRTAKTALPLLGAPPVVDPTGAPVVPPPEKGFLQKYWMYIVGLALFFAVQMGPDEPREGGGGGGGK</sequence>
<evidence type="ECO:0000256" key="5">
    <source>
        <dbReference type="ARBA" id="ARBA00022729"/>
    </source>
</evidence>
<proteinExistence type="inferred from homology"/>
<evidence type="ECO:0000256" key="9">
    <source>
        <dbReference type="SAM" id="SignalP"/>
    </source>
</evidence>
<evidence type="ECO:0000256" key="6">
    <source>
        <dbReference type="ARBA" id="ARBA00022824"/>
    </source>
</evidence>
<keyword evidence="7" id="KW-1133">Transmembrane helix</keyword>
<feature type="signal peptide" evidence="9">
    <location>
        <begin position="1"/>
        <end position="18"/>
    </location>
</feature>
<keyword evidence="11" id="KW-1185">Reference proteome</keyword>